<organism evidence="1">
    <name type="scientific">Arundo donax</name>
    <name type="common">Giant reed</name>
    <name type="synonym">Donax arundinaceus</name>
    <dbReference type="NCBI Taxonomy" id="35708"/>
    <lineage>
        <taxon>Eukaryota</taxon>
        <taxon>Viridiplantae</taxon>
        <taxon>Streptophyta</taxon>
        <taxon>Embryophyta</taxon>
        <taxon>Tracheophyta</taxon>
        <taxon>Spermatophyta</taxon>
        <taxon>Magnoliopsida</taxon>
        <taxon>Liliopsida</taxon>
        <taxon>Poales</taxon>
        <taxon>Poaceae</taxon>
        <taxon>PACMAD clade</taxon>
        <taxon>Arundinoideae</taxon>
        <taxon>Arundineae</taxon>
        <taxon>Arundo</taxon>
    </lineage>
</organism>
<dbReference type="EMBL" id="GBRH01264000">
    <property type="protein sequence ID" value="JAD33895.1"/>
    <property type="molecule type" value="Transcribed_RNA"/>
</dbReference>
<reference evidence="1" key="2">
    <citation type="journal article" date="2015" name="Data Brief">
        <title>Shoot transcriptome of the giant reed, Arundo donax.</title>
        <authorList>
            <person name="Barrero R.A."/>
            <person name="Guerrero F.D."/>
            <person name="Moolhuijzen P."/>
            <person name="Goolsby J.A."/>
            <person name="Tidwell J."/>
            <person name="Bellgard S.E."/>
            <person name="Bellgard M.I."/>
        </authorList>
    </citation>
    <scope>NUCLEOTIDE SEQUENCE</scope>
    <source>
        <tissue evidence="1">Shoot tissue taken approximately 20 cm above the soil surface</tissue>
    </source>
</reference>
<evidence type="ECO:0000313" key="1">
    <source>
        <dbReference type="EMBL" id="JAD33895.1"/>
    </source>
</evidence>
<reference evidence="1" key="1">
    <citation type="submission" date="2014-09" db="EMBL/GenBank/DDBJ databases">
        <authorList>
            <person name="Magalhaes I.L.F."/>
            <person name="Oliveira U."/>
            <person name="Santos F.R."/>
            <person name="Vidigal T.H.D.A."/>
            <person name="Brescovit A.D."/>
            <person name="Santos A.J."/>
        </authorList>
    </citation>
    <scope>NUCLEOTIDE SEQUENCE</scope>
    <source>
        <tissue evidence="1">Shoot tissue taken approximately 20 cm above the soil surface</tissue>
    </source>
</reference>
<protein>
    <submittedName>
        <fullName evidence="1">Uncharacterized protein</fullName>
    </submittedName>
</protein>
<name>A0A0A8ZAX9_ARUDO</name>
<proteinExistence type="predicted"/>
<accession>A0A0A8ZAX9</accession>
<sequence>MNSCSVTSFARRKQ</sequence>